<evidence type="ECO:0000259" key="2">
    <source>
        <dbReference type="Pfam" id="PF03795"/>
    </source>
</evidence>
<keyword evidence="4" id="KW-1185">Reference proteome</keyword>
<dbReference type="PANTHER" id="PTHR35174">
    <property type="entry name" value="BLL7171 PROTEIN-RELATED"/>
    <property type="match status" value="1"/>
</dbReference>
<organism evidence="3 4">
    <name type="scientific">Paractinoplanes ovalisporus</name>
    <dbReference type="NCBI Taxonomy" id="2810368"/>
    <lineage>
        <taxon>Bacteria</taxon>
        <taxon>Bacillati</taxon>
        <taxon>Actinomycetota</taxon>
        <taxon>Actinomycetes</taxon>
        <taxon>Micromonosporales</taxon>
        <taxon>Micromonosporaceae</taxon>
        <taxon>Paractinoplanes</taxon>
    </lineage>
</organism>
<dbReference type="InterPro" id="IPR005545">
    <property type="entry name" value="YCII"/>
</dbReference>
<dbReference type="PANTHER" id="PTHR35174:SF3">
    <property type="entry name" value="BLL7171 PROTEIN"/>
    <property type="match status" value="1"/>
</dbReference>
<gene>
    <name evidence="3" type="ORF">JIG36_04170</name>
</gene>
<dbReference type="RefSeq" id="WP_203374616.1">
    <property type="nucleotide sequence ID" value="NZ_JAENHP010000001.1"/>
</dbReference>
<dbReference type="Gene3D" id="3.30.70.1060">
    <property type="entry name" value="Dimeric alpha+beta barrel"/>
    <property type="match status" value="1"/>
</dbReference>
<dbReference type="Pfam" id="PF03795">
    <property type="entry name" value="YCII"/>
    <property type="match status" value="1"/>
</dbReference>
<evidence type="ECO:0000313" key="3">
    <source>
        <dbReference type="EMBL" id="MBM2614750.1"/>
    </source>
</evidence>
<protein>
    <submittedName>
        <fullName evidence="3">YciI family protein</fullName>
    </submittedName>
</protein>
<sequence>MRYTLLFHYQEGSVETLGEEVIAEGKRAMTSYAATLHAAGVLIGGEVLHSSELTTTVRVTEGVAHVQDGPYADTKEQLGGTIIIDVPDLDAAIDWARRAPQAQWGTVEIRPGASHLVEGVWT</sequence>
<dbReference type="InterPro" id="IPR011008">
    <property type="entry name" value="Dimeric_a/b-barrel"/>
</dbReference>
<comment type="caution">
    <text evidence="3">The sequence shown here is derived from an EMBL/GenBank/DDBJ whole genome shotgun (WGS) entry which is preliminary data.</text>
</comment>
<feature type="domain" description="YCII-related" evidence="2">
    <location>
        <begin position="1"/>
        <end position="111"/>
    </location>
</feature>
<proteinExistence type="inferred from homology"/>
<accession>A0ABS2A4V0</accession>
<dbReference type="SUPFAM" id="SSF54909">
    <property type="entry name" value="Dimeric alpha+beta barrel"/>
    <property type="match status" value="1"/>
</dbReference>
<reference evidence="3 4" key="1">
    <citation type="submission" date="2021-01" db="EMBL/GenBank/DDBJ databases">
        <title>Actinoplanes sp. nov. LDG1-06 isolated from lichen.</title>
        <authorList>
            <person name="Saeng-In P."/>
            <person name="Phongsopitanun W."/>
            <person name="Kanchanasin P."/>
            <person name="Yuki M."/>
            <person name="Kudo T."/>
            <person name="Ohkuma M."/>
            <person name="Tanasupawat S."/>
        </authorList>
    </citation>
    <scope>NUCLEOTIDE SEQUENCE [LARGE SCALE GENOMIC DNA]</scope>
    <source>
        <strain evidence="3 4">LDG1-06</strain>
    </source>
</reference>
<dbReference type="EMBL" id="JAENHP010000001">
    <property type="protein sequence ID" value="MBM2614750.1"/>
    <property type="molecule type" value="Genomic_DNA"/>
</dbReference>
<dbReference type="Proteomes" id="UP000632138">
    <property type="component" value="Unassembled WGS sequence"/>
</dbReference>
<name>A0ABS2A4V0_9ACTN</name>
<evidence type="ECO:0000313" key="4">
    <source>
        <dbReference type="Proteomes" id="UP000632138"/>
    </source>
</evidence>
<evidence type="ECO:0000256" key="1">
    <source>
        <dbReference type="ARBA" id="ARBA00007689"/>
    </source>
</evidence>
<comment type="similarity">
    <text evidence="1">Belongs to the YciI family.</text>
</comment>